<reference evidence="2" key="1">
    <citation type="journal article" date="2019" name="Plant Biotechnol. J.">
        <title>Genome sequencing of the Australian wild diploid species Gossypium australe highlights disease resistance and delayed gland morphogenesis.</title>
        <authorList>
            <person name="Cai Y."/>
            <person name="Cai X."/>
            <person name="Wang Q."/>
            <person name="Wang P."/>
            <person name="Zhang Y."/>
            <person name="Cai C."/>
            <person name="Xu Y."/>
            <person name="Wang K."/>
            <person name="Zhou Z."/>
            <person name="Wang C."/>
            <person name="Geng S."/>
            <person name="Li B."/>
            <person name="Dong Q."/>
            <person name="Hou Y."/>
            <person name="Wang H."/>
            <person name="Ai P."/>
            <person name="Liu Z."/>
            <person name="Yi F."/>
            <person name="Sun M."/>
            <person name="An G."/>
            <person name="Cheng J."/>
            <person name="Zhang Y."/>
            <person name="Shi Q."/>
            <person name="Xie Y."/>
            <person name="Shi X."/>
            <person name="Chang Y."/>
            <person name="Huang F."/>
            <person name="Chen Y."/>
            <person name="Hong S."/>
            <person name="Mi L."/>
            <person name="Sun Q."/>
            <person name="Zhang L."/>
            <person name="Zhou B."/>
            <person name="Peng R."/>
            <person name="Zhang X."/>
            <person name="Liu F."/>
        </authorList>
    </citation>
    <scope>NUCLEOTIDE SEQUENCE [LARGE SCALE GENOMIC DNA]</scope>
    <source>
        <strain evidence="2">cv. PA1801</strain>
    </source>
</reference>
<evidence type="ECO:0000313" key="2">
    <source>
        <dbReference type="Proteomes" id="UP000325315"/>
    </source>
</evidence>
<dbReference type="PANTHER" id="PTHR33067">
    <property type="entry name" value="RNA-DIRECTED DNA POLYMERASE-RELATED"/>
    <property type="match status" value="1"/>
</dbReference>
<dbReference type="Proteomes" id="UP000325315">
    <property type="component" value="Unassembled WGS sequence"/>
</dbReference>
<dbReference type="InterPro" id="IPR021109">
    <property type="entry name" value="Peptidase_aspartic_dom_sf"/>
</dbReference>
<comment type="caution">
    <text evidence="1">The sequence shown here is derived from an EMBL/GenBank/DDBJ whole genome shotgun (WGS) entry which is preliminary data.</text>
</comment>
<evidence type="ECO:0000313" key="1">
    <source>
        <dbReference type="EMBL" id="KAA3470762.1"/>
    </source>
</evidence>
<dbReference type="AlphaFoldDB" id="A0A5B6VNM3"/>
<protein>
    <submittedName>
        <fullName evidence="1">Bromodomain-containing protein</fullName>
    </submittedName>
</protein>
<proteinExistence type="predicted"/>
<dbReference type="EMBL" id="SMMG02000006">
    <property type="protein sequence ID" value="KAA3470762.1"/>
    <property type="molecule type" value="Genomic_DNA"/>
</dbReference>
<gene>
    <name evidence="1" type="ORF">EPI10_016447</name>
</gene>
<dbReference type="Gene3D" id="2.40.70.10">
    <property type="entry name" value="Acid Proteases"/>
    <property type="match status" value="1"/>
</dbReference>
<organism evidence="1 2">
    <name type="scientific">Gossypium australe</name>
    <dbReference type="NCBI Taxonomy" id="47621"/>
    <lineage>
        <taxon>Eukaryota</taxon>
        <taxon>Viridiplantae</taxon>
        <taxon>Streptophyta</taxon>
        <taxon>Embryophyta</taxon>
        <taxon>Tracheophyta</taxon>
        <taxon>Spermatophyta</taxon>
        <taxon>Magnoliopsida</taxon>
        <taxon>eudicotyledons</taxon>
        <taxon>Gunneridae</taxon>
        <taxon>Pentapetalae</taxon>
        <taxon>rosids</taxon>
        <taxon>malvids</taxon>
        <taxon>Malvales</taxon>
        <taxon>Malvaceae</taxon>
        <taxon>Malvoideae</taxon>
        <taxon>Gossypium</taxon>
    </lineage>
</organism>
<dbReference type="OrthoDB" id="1702682at2759"/>
<dbReference type="PANTHER" id="PTHR33067:SF31">
    <property type="entry name" value="RNA-DIRECTED DNA POLYMERASE"/>
    <property type="match status" value="1"/>
</dbReference>
<accession>A0A5B6VNM3</accession>
<keyword evidence="2" id="KW-1185">Reference proteome</keyword>
<name>A0A5B6VNM3_9ROSI</name>
<sequence length="182" mass="20518">MIAAIKRQIGTEILINTENNPRIEGKKHVKVIALRWVKSLNINLPLIDLIEKVPKYSKYLKEIRSSVIVSKPITPKLKDPRSFTKPIEIGDIHFSKALCDLGANINLMPLLIYEKLRCLLQPKEVLEDALAKVRSFIILIDFVILDIEEGCAIHILLGRPFLATSKSTIDLEKLTLSINGNT</sequence>